<protein>
    <submittedName>
        <fullName evidence="1">Uncharacterized protein</fullName>
    </submittedName>
</protein>
<dbReference type="AlphaFoldDB" id="A0AA88DC25"/>
<proteinExistence type="predicted"/>
<name>A0AA88DC25_FICCA</name>
<comment type="caution">
    <text evidence="1">The sequence shown here is derived from an EMBL/GenBank/DDBJ whole genome shotgun (WGS) entry which is preliminary data.</text>
</comment>
<gene>
    <name evidence="1" type="ORF">TIFTF001_021638</name>
</gene>
<evidence type="ECO:0000313" key="1">
    <source>
        <dbReference type="EMBL" id="GMN52495.1"/>
    </source>
</evidence>
<keyword evidence="2" id="KW-1185">Reference proteome</keyword>
<dbReference type="Proteomes" id="UP001187192">
    <property type="component" value="Unassembled WGS sequence"/>
</dbReference>
<dbReference type="Gramene" id="FCD_00024618-RA">
    <property type="protein sequence ID" value="FCD_00024618-RA:cds"/>
    <property type="gene ID" value="FCD_00024618"/>
</dbReference>
<sequence length="54" mass="5629">MALLRWGIDGSDGGESLTTRVAIEARLLIIEGHLTAHGRGGSQNTELSRGAVKG</sequence>
<evidence type="ECO:0000313" key="2">
    <source>
        <dbReference type="Proteomes" id="UP001187192"/>
    </source>
</evidence>
<organism evidence="1 2">
    <name type="scientific">Ficus carica</name>
    <name type="common">Common fig</name>
    <dbReference type="NCBI Taxonomy" id="3494"/>
    <lineage>
        <taxon>Eukaryota</taxon>
        <taxon>Viridiplantae</taxon>
        <taxon>Streptophyta</taxon>
        <taxon>Embryophyta</taxon>
        <taxon>Tracheophyta</taxon>
        <taxon>Spermatophyta</taxon>
        <taxon>Magnoliopsida</taxon>
        <taxon>eudicotyledons</taxon>
        <taxon>Gunneridae</taxon>
        <taxon>Pentapetalae</taxon>
        <taxon>rosids</taxon>
        <taxon>fabids</taxon>
        <taxon>Rosales</taxon>
        <taxon>Moraceae</taxon>
        <taxon>Ficeae</taxon>
        <taxon>Ficus</taxon>
    </lineage>
</organism>
<accession>A0AA88DC25</accession>
<reference evidence="1" key="1">
    <citation type="submission" date="2023-07" db="EMBL/GenBank/DDBJ databases">
        <title>draft genome sequence of fig (Ficus carica).</title>
        <authorList>
            <person name="Takahashi T."/>
            <person name="Nishimura K."/>
        </authorList>
    </citation>
    <scope>NUCLEOTIDE SEQUENCE</scope>
</reference>
<dbReference type="EMBL" id="BTGU01000042">
    <property type="protein sequence ID" value="GMN52495.1"/>
    <property type="molecule type" value="Genomic_DNA"/>
</dbReference>